<feature type="domain" description="GmrSD restriction endonucleases C-terminal" evidence="2">
    <location>
        <begin position="518"/>
        <end position="626"/>
    </location>
</feature>
<evidence type="ECO:0000313" key="3">
    <source>
        <dbReference type="EMBL" id="MCX2562927.1"/>
    </source>
</evidence>
<proteinExistence type="predicted"/>
<dbReference type="Pfam" id="PF03235">
    <property type="entry name" value="GmrSD_N"/>
    <property type="match status" value="1"/>
</dbReference>
<organism evidence="3 4">
    <name type="scientific">Acetobacter thailandicus</name>
    <dbReference type="NCBI Taxonomy" id="1502842"/>
    <lineage>
        <taxon>Bacteria</taxon>
        <taxon>Pseudomonadati</taxon>
        <taxon>Pseudomonadota</taxon>
        <taxon>Alphaproteobacteria</taxon>
        <taxon>Acetobacterales</taxon>
        <taxon>Acetobacteraceae</taxon>
        <taxon>Acetobacter</taxon>
    </lineage>
</organism>
<protein>
    <submittedName>
        <fullName evidence="3">DUF262 domain-containing protein</fullName>
    </submittedName>
</protein>
<dbReference type="InterPro" id="IPR011089">
    <property type="entry name" value="GmrSD_C"/>
</dbReference>
<dbReference type="EMBL" id="JAPIUZ010000001">
    <property type="protein sequence ID" value="MCX2562927.1"/>
    <property type="molecule type" value="Genomic_DNA"/>
</dbReference>
<dbReference type="InterPro" id="IPR004919">
    <property type="entry name" value="GmrSD_N"/>
</dbReference>
<reference evidence="3 4" key="1">
    <citation type="submission" date="2022-11" db="EMBL/GenBank/DDBJ databases">
        <title>Genome sequencing of Acetobacter type strain.</title>
        <authorList>
            <person name="Heo J."/>
            <person name="Lee D."/>
            <person name="Han B.-H."/>
            <person name="Hong S.-B."/>
            <person name="Kwon S.-W."/>
        </authorList>
    </citation>
    <scope>NUCLEOTIDE SEQUENCE [LARGE SCALE GENOMIC DNA]</scope>
    <source>
        <strain evidence="3 4">KACC 21253</strain>
    </source>
</reference>
<dbReference type="RefSeq" id="WP_173559975.1">
    <property type="nucleotide sequence ID" value="NZ_JAPIUZ010000001.1"/>
</dbReference>
<evidence type="ECO:0000259" key="2">
    <source>
        <dbReference type="Pfam" id="PF07510"/>
    </source>
</evidence>
<dbReference type="PANTHER" id="PTHR35149:SF1">
    <property type="entry name" value="DUF5655 DOMAIN-CONTAINING PROTEIN"/>
    <property type="match status" value="1"/>
</dbReference>
<sequence length="638" mass="74059">MQNNPRQLSVHDLLASDTHYIIPVYQRNYAWEEGEITQLIQDITDYLPGGRPYYIGTLIIYGRKDENRQSSEVIDGQQRLTTLSLLASYLKNTLPEGLAWYKNLNIEFDNRRNSQVTFQALFKGGSSQNIPDPALINTGILNGYQLIEKILPLIIREHHLTLKQFSDYLFNSVTIMQVQVPDDTDLNHYFEIMNSRGEQLEKHEILKAQLMEKLPGYEHTLSIIWESCAGMQRYVQMGFTPEQRHNIFGKNDWGRFTATNFDALHTLLNKEHTHAQPQSVSLTDLIKNTFTRMDQPENSREEDTERFNSVINFPNFLLHVLRITLRKTIPLDDKRLLETFKEHLFSADDPAAFIKLFFFNLLRCKYLFDQYVIKREYGSAGESWSLKRLTWSESGAYYVSSFSQKPEETDDINHTLLMLLSAFHVSAPTQVYKYWLHAALTHLFDSQAPTGADYLRHMHATGTAFLFDRFLAPDNERAYFDIIDTPVCKTRADTVSVSTLTPMLRYGHIKNNFVFNFLDYLLWLRNKENDAHIRAFDFTFRSSVEHYFPRNPRFESDKIPADVCDSFGNLCLISAEKNSSLGNLLPAEKQKEYKNKPADSIKQYLMMKEATWDENAIQHHTQTMTEALLLCLAGQTDH</sequence>
<evidence type="ECO:0000313" key="4">
    <source>
        <dbReference type="Proteomes" id="UP001301152"/>
    </source>
</evidence>
<evidence type="ECO:0000259" key="1">
    <source>
        <dbReference type="Pfam" id="PF03235"/>
    </source>
</evidence>
<name>A0ABT3QCB4_9PROT</name>
<accession>A0ABT3QCB4</accession>
<dbReference type="Pfam" id="PF07510">
    <property type="entry name" value="GmrSD_C"/>
    <property type="match status" value="1"/>
</dbReference>
<dbReference type="Proteomes" id="UP001301152">
    <property type="component" value="Unassembled WGS sequence"/>
</dbReference>
<comment type="caution">
    <text evidence="3">The sequence shown here is derived from an EMBL/GenBank/DDBJ whole genome shotgun (WGS) entry which is preliminary data.</text>
</comment>
<feature type="domain" description="GmrSD restriction endonucleases N-terminal" evidence="1">
    <location>
        <begin position="11"/>
        <end position="211"/>
    </location>
</feature>
<keyword evidence="4" id="KW-1185">Reference proteome</keyword>
<dbReference type="PANTHER" id="PTHR35149">
    <property type="entry name" value="SLL5132 PROTEIN"/>
    <property type="match status" value="1"/>
</dbReference>
<gene>
    <name evidence="3" type="ORF">OQ497_02935</name>
</gene>